<feature type="region of interest" description="Disordered" evidence="3">
    <location>
        <begin position="1"/>
        <end position="31"/>
    </location>
</feature>
<reference evidence="5" key="1">
    <citation type="submission" date="2014-07" db="EMBL/GenBank/DDBJ databases">
        <title>Identification of a novel salt tolerance gene in wild soybean by whole-genome sequencing.</title>
        <authorList>
            <person name="Lam H.-M."/>
            <person name="Qi X."/>
            <person name="Li M.-W."/>
            <person name="Liu X."/>
            <person name="Xie M."/>
            <person name="Ni M."/>
            <person name="Xu X."/>
        </authorList>
    </citation>
    <scope>NUCLEOTIDE SEQUENCE [LARGE SCALE GENOMIC DNA]</scope>
    <source>
        <tissue evidence="5">Root</tissue>
    </source>
</reference>
<dbReference type="PROSITE" id="PS01031">
    <property type="entry name" value="SHSP"/>
    <property type="match status" value="1"/>
</dbReference>
<feature type="region of interest" description="Disordered" evidence="3">
    <location>
        <begin position="105"/>
        <end position="344"/>
    </location>
</feature>
<name>A0A0B2NPY2_GLYSO</name>
<feature type="compositionally biased region" description="Pro residues" evidence="3">
    <location>
        <begin position="185"/>
        <end position="210"/>
    </location>
</feature>
<dbReference type="Proteomes" id="UP000053555">
    <property type="component" value="Unassembled WGS sequence"/>
</dbReference>
<dbReference type="EMBL" id="KN672128">
    <property type="protein sequence ID" value="KHM99114.1"/>
    <property type="molecule type" value="Genomic_DNA"/>
</dbReference>
<sequence length="407" mass="45527">MSDEKTNVQPAATAETVNEDFLPPSDWDRQNDSDTLILMLPGFRKEQMKVQVTSNRMLRVSGGRKISDNKLRQFRKEEPLSDYHDTKGITAKFEAGMLYVRIPKVFKPQPPPTTTTKPTQQEPSKPQTTTTPTQQEPPKPPTQQEPSKPQPATTPPPTQQEPPKPPTQQEPSKPQPTTTTTPTQQEPPKPQLPPPTTQQKPPKPQPPPTTTPTKLEPPKPQQTTKTDHKPHAPQVNEKETKEDKISEEYFKTKTQTPVPQEPKAAHEDSQKKPQKEIMSKAKTEEERKTTSETQEMHGTAQTTFKEQKADHDEDSQKKEKGNAETDSNGIREAITSKAQETSPDGLSKSIIAMVHKILAMISGCVSEVKKQNKVPHILVFIILVLLMGHYTKTAIKTSFGGPQNQEL</sequence>
<dbReference type="InterPro" id="IPR008978">
    <property type="entry name" value="HSP20-like_chaperone"/>
</dbReference>
<evidence type="ECO:0000259" key="4">
    <source>
        <dbReference type="PROSITE" id="PS01031"/>
    </source>
</evidence>
<evidence type="ECO:0000313" key="5">
    <source>
        <dbReference type="EMBL" id="KHM99114.1"/>
    </source>
</evidence>
<protein>
    <recommendedName>
        <fullName evidence="4">SHSP domain-containing protein</fullName>
    </recommendedName>
</protein>
<feature type="compositionally biased region" description="Basic and acidic residues" evidence="3">
    <location>
        <begin position="305"/>
        <end position="323"/>
    </location>
</feature>
<dbReference type="Gene3D" id="2.60.40.790">
    <property type="match status" value="1"/>
</dbReference>
<evidence type="ECO:0000256" key="1">
    <source>
        <dbReference type="PROSITE-ProRule" id="PRU00285"/>
    </source>
</evidence>
<dbReference type="Pfam" id="PF00011">
    <property type="entry name" value="HSP20"/>
    <property type="match status" value="1"/>
</dbReference>
<dbReference type="AlphaFoldDB" id="A0A0B2NPY2"/>
<feature type="compositionally biased region" description="Basic and acidic residues" evidence="3">
    <location>
        <begin position="225"/>
        <end position="251"/>
    </location>
</feature>
<accession>A0A0B2NPY2</accession>
<reference evidence="6 7" key="2">
    <citation type="submission" date="2018-09" db="EMBL/GenBank/DDBJ databases">
        <title>A high-quality reference genome of wild soybean provides a powerful tool to mine soybean genomes.</title>
        <authorList>
            <person name="Xie M."/>
            <person name="Chung C.Y.L."/>
            <person name="Li M.-W."/>
            <person name="Wong F.-L."/>
            <person name="Chan T.-F."/>
            <person name="Lam H.-M."/>
        </authorList>
    </citation>
    <scope>NUCLEOTIDE SEQUENCE [LARGE SCALE GENOMIC DNA]</scope>
    <source>
        <strain evidence="7">cv. W05</strain>
        <tissue evidence="6">Hypocotyl of etiolated seedlings</tissue>
    </source>
</reference>
<feature type="compositionally biased region" description="Low complexity" evidence="3">
    <location>
        <begin position="114"/>
        <end position="134"/>
    </location>
</feature>
<keyword evidence="7" id="KW-1185">Reference proteome</keyword>
<evidence type="ECO:0000256" key="3">
    <source>
        <dbReference type="SAM" id="MobiDB-lite"/>
    </source>
</evidence>
<gene>
    <name evidence="6" type="ORF">D0Y65_037679</name>
    <name evidence="5" type="ORF">glysoja_038549</name>
</gene>
<feature type="compositionally biased region" description="Basic and acidic residues" evidence="3">
    <location>
        <begin position="263"/>
        <end position="290"/>
    </location>
</feature>
<feature type="domain" description="SHSP" evidence="4">
    <location>
        <begin position="16"/>
        <end position="119"/>
    </location>
</feature>
<dbReference type="Gramene" id="XM_028344207.1">
    <property type="protein sequence ID" value="XP_028200008.1"/>
    <property type="gene ID" value="LOC114384513"/>
</dbReference>
<organism evidence="5">
    <name type="scientific">Glycine soja</name>
    <name type="common">Wild soybean</name>
    <dbReference type="NCBI Taxonomy" id="3848"/>
    <lineage>
        <taxon>Eukaryota</taxon>
        <taxon>Viridiplantae</taxon>
        <taxon>Streptophyta</taxon>
        <taxon>Embryophyta</taxon>
        <taxon>Tracheophyta</taxon>
        <taxon>Spermatophyta</taxon>
        <taxon>Magnoliopsida</taxon>
        <taxon>eudicotyledons</taxon>
        <taxon>Gunneridae</taxon>
        <taxon>Pentapetalae</taxon>
        <taxon>rosids</taxon>
        <taxon>fabids</taxon>
        <taxon>Fabales</taxon>
        <taxon>Fabaceae</taxon>
        <taxon>Papilionoideae</taxon>
        <taxon>50 kb inversion clade</taxon>
        <taxon>NPAAA clade</taxon>
        <taxon>indigoferoid/millettioid clade</taxon>
        <taxon>Phaseoleae</taxon>
        <taxon>Glycine</taxon>
        <taxon>Glycine subgen. Soja</taxon>
    </lineage>
</organism>
<comment type="similarity">
    <text evidence="1 2">Belongs to the small heat shock protein (HSP20) family.</text>
</comment>
<dbReference type="CDD" id="cd06464">
    <property type="entry name" value="ACD_sHsps-like"/>
    <property type="match status" value="1"/>
</dbReference>
<dbReference type="Proteomes" id="UP000289340">
    <property type="component" value="Chromosome 14"/>
</dbReference>
<feature type="compositionally biased region" description="Pro residues" evidence="3">
    <location>
        <begin position="135"/>
        <end position="168"/>
    </location>
</feature>
<feature type="compositionally biased region" description="Low complexity" evidence="3">
    <location>
        <begin position="169"/>
        <end position="184"/>
    </location>
</feature>
<evidence type="ECO:0000313" key="6">
    <source>
        <dbReference type="EMBL" id="RZB67428.1"/>
    </source>
</evidence>
<dbReference type="InterPro" id="IPR002068">
    <property type="entry name" value="A-crystallin/Hsp20_dom"/>
</dbReference>
<dbReference type="EMBL" id="QZWG01000014">
    <property type="protein sequence ID" value="RZB67428.1"/>
    <property type="molecule type" value="Genomic_DNA"/>
</dbReference>
<dbReference type="SUPFAM" id="SSF49764">
    <property type="entry name" value="HSP20-like chaperones"/>
    <property type="match status" value="1"/>
</dbReference>
<evidence type="ECO:0000313" key="7">
    <source>
        <dbReference type="Proteomes" id="UP000289340"/>
    </source>
</evidence>
<proteinExistence type="inferred from homology"/>
<evidence type="ECO:0000256" key="2">
    <source>
        <dbReference type="RuleBase" id="RU003616"/>
    </source>
</evidence>